<evidence type="ECO:0000256" key="1">
    <source>
        <dbReference type="SAM" id="MobiDB-lite"/>
    </source>
</evidence>
<proteinExistence type="predicted"/>
<sequence>MQNEGEQAKPILGRQRIVIESDEERQRSPDISRLHNAGGAGKGESNEEDEVMFVRAVDLEVFEVSSESVNPASPQKKKGRQHRQSSASNAVVDSTSQGGQTQTTPPCLLSPCVGSGREALPDFSEGLALLFCSSVNQIEMVFGEQQGDIFCFYRGRPLCTIWVQGFIVSVEERAGLFSVDDGTKVLEGTFDAFPASGDKSESPVHLTEQALPQQNEPEIVIVDDDSEQNDDVSVVCQGRTSFSAGDDVSVVSARNREAKEGGEEVDSATDGNWREENGQFVSLQRTRKFSLRGTTEQLKTAQREGAYVSLLLQLVPVMVDADVILSFHLLRVSDCPNRCANAEAEWITHVLRWQLGISQRASSRGGRDRKDKTGRSSQKESHGQQGLSRDRVS</sequence>
<evidence type="ECO:0000313" key="3">
    <source>
        <dbReference type="Proteomes" id="UP000028828"/>
    </source>
</evidence>
<comment type="caution">
    <text evidence="2">The sequence shown here is derived from an EMBL/GenBank/DDBJ whole genome shotgun (WGS) entry which is preliminary data.</text>
</comment>
<evidence type="ECO:0000313" key="2">
    <source>
        <dbReference type="EMBL" id="KFG31540.1"/>
    </source>
</evidence>
<dbReference type="OrthoDB" id="330132at2759"/>
<feature type="compositionally biased region" description="Basic and acidic residues" evidence="1">
    <location>
        <begin position="24"/>
        <end position="33"/>
    </location>
</feature>
<feature type="compositionally biased region" description="Basic and acidic residues" evidence="1">
    <location>
        <begin position="365"/>
        <end position="393"/>
    </location>
</feature>
<feature type="compositionally biased region" description="Low complexity" evidence="1">
    <location>
        <begin position="94"/>
        <end position="104"/>
    </location>
</feature>
<gene>
    <name evidence="2" type="ORF">TGP89_216850</name>
</gene>
<feature type="region of interest" description="Disordered" evidence="1">
    <location>
        <begin position="67"/>
        <end position="105"/>
    </location>
</feature>
<name>A0A086JHC2_TOXGO</name>
<feature type="region of interest" description="Disordered" evidence="1">
    <location>
        <begin position="1"/>
        <end position="49"/>
    </location>
</feature>
<accession>A0A086JHC2</accession>
<dbReference type="AlphaFoldDB" id="A0A086JHC2"/>
<dbReference type="EMBL" id="AEYI02001944">
    <property type="protein sequence ID" value="KFG31540.1"/>
    <property type="molecule type" value="Genomic_DNA"/>
</dbReference>
<reference evidence="2 3" key="1">
    <citation type="submission" date="2014-03" db="EMBL/GenBank/DDBJ databases">
        <authorList>
            <person name="Sibley D."/>
            <person name="Venepally P."/>
            <person name="Karamycheva S."/>
            <person name="Hadjithomas M."/>
            <person name="Khan A."/>
            <person name="Brunk B."/>
            <person name="Roos D."/>
            <person name="Caler E."/>
            <person name="Lorenzi H."/>
        </authorList>
    </citation>
    <scope>NUCLEOTIDE SEQUENCE [LARGE SCALE GENOMIC DNA]</scope>
    <source>
        <strain evidence="3">p89</strain>
    </source>
</reference>
<dbReference type="VEuPathDB" id="ToxoDB:TGP89_216850"/>
<organism evidence="2 3">
    <name type="scientific">Toxoplasma gondii p89</name>
    <dbReference type="NCBI Taxonomy" id="943119"/>
    <lineage>
        <taxon>Eukaryota</taxon>
        <taxon>Sar</taxon>
        <taxon>Alveolata</taxon>
        <taxon>Apicomplexa</taxon>
        <taxon>Conoidasida</taxon>
        <taxon>Coccidia</taxon>
        <taxon>Eucoccidiorida</taxon>
        <taxon>Eimeriorina</taxon>
        <taxon>Sarcocystidae</taxon>
        <taxon>Toxoplasma</taxon>
    </lineage>
</organism>
<feature type="region of interest" description="Disordered" evidence="1">
    <location>
        <begin position="360"/>
        <end position="393"/>
    </location>
</feature>
<feature type="compositionally biased region" description="Polar residues" evidence="1">
    <location>
        <begin position="84"/>
        <end position="93"/>
    </location>
</feature>
<dbReference type="Proteomes" id="UP000028828">
    <property type="component" value="Unassembled WGS sequence"/>
</dbReference>
<protein>
    <submittedName>
        <fullName evidence="2">Uncharacterized protein</fullName>
    </submittedName>
</protein>